<feature type="signal peptide" evidence="2">
    <location>
        <begin position="1"/>
        <end position="24"/>
    </location>
</feature>
<name>A0AAD6MEW9_9ROSI</name>
<keyword evidence="4" id="KW-1185">Reference proteome</keyword>
<accession>A0AAD6MEW9</accession>
<evidence type="ECO:0000313" key="3">
    <source>
        <dbReference type="EMBL" id="KAJ6984259.1"/>
    </source>
</evidence>
<proteinExistence type="predicted"/>
<comment type="caution">
    <text evidence="3">The sequence shown here is derived from an EMBL/GenBank/DDBJ whole genome shotgun (WGS) entry which is preliminary data.</text>
</comment>
<dbReference type="EMBL" id="JAQIZT010000009">
    <property type="protein sequence ID" value="KAJ6984259.1"/>
    <property type="molecule type" value="Genomic_DNA"/>
</dbReference>
<keyword evidence="1" id="KW-0812">Transmembrane</keyword>
<keyword evidence="1" id="KW-0472">Membrane</keyword>
<dbReference type="AlphaFoldDB" id="A0AAD6MEW9"/>
<evidence type="ECO:0000313" key="4">
    <source>
        <dbReference type="Proteomes" id="UP001164929"/>
    </source>
</evidence>
<sequence>MAFHPLTIVLLLAVALSGIQLSTCQVLKGKVSCLDCGGHYDYSEIKVGVKCDKVRKLATTTTQSDGSFEVKLPPRTSTAATPPVCLAKLLGGPSQLYVSRQNMVSKIVQTQDSNSYTISTPLAFSSTCSAGGGKCGVSNQFGSSKTVDLPLPREWGLAPSSYYVSIYGYKCGGRSFLQAFIISTVSIYGYKCGDRSFLQAFIISTVGVLLLLISPRGVYHKLMLRTMLEHFRFMPLLVDIDLISQAQRRLQP</sequence>
<protein>
    <recommendedName>
        <fullName evidence="5">Pollen Ole e 1 allergen and extensin family protein</fullName>
    </recommendedName>
</protein>
<gene>
    <name evidence="3" type="ORF">NC653_022500</name>
</gene>
<feature type="chain" id="PRO_5042234269" description="Pollen Ole e 1 allergen and extensin family protein" evidence="2">
    <location>
        <begin position="25"/>
        <end position="252"/>
    </location>
</feature>
<keyword evidence="2" id="KW-0732">Signal</keyword>
<organism evidence="3 4">
    <name type="scientific">Populus alba x Populus x berolinensis</name>
    <dbReference type="NCBI Taxonomy" id="444605"/>
    <lineage>
        <taxon>Eukaryota</taxon>
        <taxon>Viridiplantae</taxon>
        <taxon>Streptophyta</taxon>
        <taxon>Embryophyta</taxon>
        <taxon>Tracheophyta</taxon>
        <taxon>Spermatophyta</taxon>
        <taxon>Magnoliopsida</taxon>
        <taxon>eudicotyledons</taxon>
        <taxon>Gunneridae</taxon>
        <taxon>Pentapetalae</taxon>
        <taxon>rosids</taxon>
        <taxon>fabids</taxon>
        <taxon>Malpighiales</taxon>
        <taxon>Salicaceae</taxon>
        <taxon>Saliceae</taxon>
        <taxon>Populus</taxon>
    </lineage>
</organism>
<dbReference type="Proteomes" id="UP001164929">
    <property type="component" value="Chromosome 9"/>
</dbReference>
<keyword evidence="1" id="KW-1133">Transmembrane helix</keyword>
<evidence type="ECO:0000256" key="1">
    <source>
        <dbReference type="SAM" id="Phobius"/>
    </source>
</evidence>
<feature type="transmembrane region" description="Helical" evidence="1">
    <location>
        <begin position="197"/>
        <end position="219"/>
    </location>
</feature>
<reference evidence="3" key="1">
    <citation type="journal article" date="2023" name="Mol. Ecol. Resour.">
        <title>Chromosome-level genome assembly of a triploid poplar Populus alba 'Berolinensis'.</title>
        <authorList>
            <person name="Chen S."/>
            <person name="Yu Y."/>
            <person name="Wang X."/>
            <person name="Wang S."/>
            <person name="Zhang T."/>
            <person name="Zhou Y."/>
            <person name="He R."/>
            <person name="Meng N."/>
            <person name="Wang Y."/>
            <person name="Liu W."/>
            <person name="Liu Z."/>
            <person name="Liu J."/>
            <person name="Guo Q."/>
            <person name="Huang H."/>
            <person name="Sederoff R.R."/>
            <person name="Wang G."/>
            <person name="Qu G."/>
            <person name="Chen S."/>
        </authorList>
    </citation>
    <scope>NUCLEOTIDE SEQUENCE</scope>
    <source>
        <strain evidence="3">SC-2020</strain>
    </source>
</reference>
<evidence type="ECO:0008006" key="5">
    <source>
        <dbReference type="Google" id="ProtNLM"/>
    </source>
</evidence>
<evidence type="ECO:0000256" key="2">
    <source>
        <dbReference type="SAM" id="SignalP"/>
    </source>
</evidence>